<dbReference type="Gene3D" id="3.10.110.10">
    <property type="entry name" value="Ubiquitin Conjugating Enzyme"/>
    <property type="match status" value="1"/>
</dbReference>
<comment type="caution">
    <text evidence="3">The sequence shown here is derived from an EMBL/GenBank/DDBJ whole genome shotgun (WGS) entry which is preliminary data.</text>
</comment>
<reference evidence="3 4" key="1">
    <citation type="submission" date="2023-11" db="EMBL/GenBank/DDBJ databases">
        <authorList>
            <person name="Okamura Y."/>
        </authorList>
    </citation>
    <scope>NUCLEOTIDE SEQUENCE [LARGE SCALE GENOMIC DNA]</scope>
</reference>
<feature type="domain" description="UBC core" evidence="2">
    <location>
        <begin position="9"/>
        <end position="157"/>
    </location>
</feature>
<dbReference type="Proteomes" id="UP001497472">
    <property type="component" value="Unassembled WGS sequence"/>
</dbReference>
<dbReference type="InterPro" id="IPR050113">
    <property type="entry name" value="Ub_conjugating_enzyme"/>
</dbReference>
<dbReference type="SMART" id="SM00212">
    <property type="entry name" value="UBCc"/>
    <property type="match status" value="1"/>
</dbReference>
<evidence type="ECO:0000313" key="3">
    <source>
        <dbReference type="EMBL" id="CAK1549878.1"/>
    </source>
</evidence>
<feature type="region of interest" description="Disordered" evidence="1">
    <location>
        <begin position="191"/>
        <end position="217"/>
    </location>
</feature>
<feature type="compositionally biased region" description="Polar residues" evidence="1">
    <location>
        <begin position="199"/>
        <end position="217"/>
    </location>
</feature>
<dbReference type="InterPro" id="IPR016135">
    <property type="entry name" value="UBQ-conjugating_enzyme/RWD"/>
</dbReference>
<dbReference type="InterPro" id="IPR000608">
    <property type="entry name" value="UBC"/>
</dbReference>
<dbReference type="SUPFAM" id="SSF54495">
    <property type="entry name" value="UBC-like"/>
    <property type="match status" value="1"/>
</dbReference>
<keyword evidence="4" id="KW-1185">Reference proteome</keyword>
<protein>
    <recommendedName>
        <fullName evidence="2">UBC core domain-containing protein</fullName>
    </recommendedName>
</protein>
<evidence type="ECO:0000259" key="2">
    <source>
        <dbReference type="PROSITE" id="PS50127"/>
    </source>
</evidence>
<gene>
    <name evidence="3" type="ORF">LNINA_LOCUS9143</name>
</gene>
<evidence type="ECO:0000313" key="4">
    <source>
        <dbReference type="Proteomes" id="UP001497472"/>
    </source>
</evidence>
<dbReference type="CDD" id="cd23814">
    <property type="entry name" value="UEV_AKTIP"/>
    <property type="match status" value="1"/>
</dbReference>
<dbReference type="Pfam" id="PF00179">
    <property type="entry name" value="UQ_con"/>
    <property type="match status" value="1"/>
</dbReference>
<evidence type="ECO:0000256" key="1">
    <source>
        <dbReference type="SAM" id="MobiDB-lite"/>
    </source>
</evidence>
<accession>A0AAV1JNU4</accession>
<dbReference type="AlphaFoldDB" id="A0AAV1JNU4"/>
<dbReference type="PROSITE" id="PS50127">
    <property type="entry name" value="UBC_2"/>
    <property type="match status" value="1"/>
</dbReference>
<sequence length="217" mass="25376">MKELSTIFHQEYIIMAEYRKLRTENLKGIYVIPSYKNSFLWYGVIFVRSGCYGGGVFRFTLTLPDTFPNEKVPVVTFSSQLYHPAVDCNTGDLNLNEVFPQWDRNQNHIWQILKYLHWIFYNLNIKAPVNDEASILFKTNKKSFIEKVKDCVSLSLEHLYDTPSTDDKHYISFKPYDPTIHDAAKNKMLKPKQNDENSHGVSWVQTDSYQAFSKETP</sequence>
<dbReference type="EMBL" id="CAVLEF010000040">
    <property type="protein sequence ID" value="CAK1549878.1"/>
    <property type="molecule type" value="Genomic_DNA"/>
</dbReference>
<name>A0AAV1JNU4_9NEOP</name>
<dbReference type="PANTHER" id="PTHR24067">
    <property type="entry name" value="UBIQUITIN-CONJUGATING ENZYME E2"/>
    <property type="match status" value="1"/>
</dbReference>
<organism evidence="3 4">
    <name type="scientific">Leptosia nina</name>
    <dbReference type="NCBI Taxonomy" id="320188"/>
    <lineage>
        <taxon>Eukaryota</taxon>
        <taxon>Metazoa</taxon>
        <taxon>Ecdysozoa</taxon>
        <taxon>Arthropoda</taxon>
        <taxon>Hexapoda</taxon>
        <taxon>Insecta</taxon>
        <taxon>Pterygota</taxon>
        <taxon>Neoptera</taxon>
        <taxon>Endopterygota</taxon>
        <taxon>Lepidoptera</taxon>
        <taxon>Glossata</taxon>
        <taxon>Ditrysia</taxon>
        <taxon>Papilionoidea</taxon>
        <taxon>Pieridae</taxon>
        <taxon>Pierinae</taxon>
        <taxon>Leptosia</taxon>
    </lineage>
</organism>
<proteinExistence type="predicted"/>